<dbReference type="Pfam" id="PF13581">
    <property type="entry name" value="HATPase_c_2"/>
    <property type="match status" value="1"/>
</dbReference>
<evidence type="ECO:0000259" key="9">
    <source>
        <dbReference type="PROSITE" id="PS50109"/>
    </source>
</evidence>
<dbReference type="RefSeq" id="WP_093014580.1">
    <property type="nucleotide sequence ID" value="NZ_FOXV01000013.1"/>
</dbReference>
<evidence type="ECO:0000313" key="10">
    <source>
        <dbReference type="EMBL" id="SFQ62095.1"/>
    </source>
</evidence>
<dbReference type="GO" id="GO:0004673">
    <property type="term" value="F:protein histidine kinase activity"/>
    <property type="evidence" value="ECO:0007669"/>
    <property type="project" value="UniProtKB-EC"/>
</dbReference>
<dbReference type="PANTHER" id="PTHR41523:SF8">
    <property type="entry name" value="ETHYLENE RESPONSE SENSOR PROTEIN"/>
    <property type="match status" value="1"/>
</dbReference>
<evidence type="ECO:0000256" key="6">
    <source>
        <dbReference type="ARBA" id="ARBA00022777"/>
    </source>
</evidence>
<proteinExistence type="predicted"/>
<dbReference type="PROSITE" id="PS50109">
    <property type="entry name" value="HIS_KIN"/>
    <property type="match status" value="1"/>
</dbReference>
<dbReference type="InterPro" id="IPR005467">
    <property type="entry name" value="His_kinase_dom"/>
</dbReference>
<dbReference type="SUPFAM" id="SSF55874">
    <property type="entry name" value="ATPase domain of HSP90 chaperone/DNA topoisomerase II/histidine kinase"/>
    <property type="match status" value="1"/>
</dbReference>
<evidence type="ECO:0000256" key="7">
    <source>
        <dbReference type="ARBA" id="ARBA00022840"/>
    </source>
</evidence>
<evidence type="ECO:0000256" key="3">
    <source>
        <dbReference type="ARBA" id="ARBA00022553"/>
    </source>
</evidence>
<dbReference type="InterPro" id="IPR036890">
    <property type="entry name" value="HATPase_C_sf"/>
</dbReference>
<evidence type="ECO:0000313" key="11">
    <source>
        <dbReference type="Proteomes" id="UP000243106"/>
    </source>
</evidence>
<organism evidence="10 11">
    <name type="scientific">Roseivivax halotolerans</name>
    <dbReference type="NCBI Taxonomy" id="93684"/>
    <lineage>
        <taxon>Bacteria</taxon>
        <taxon>Pseudomonadati</taxon>
        <taxon>Pseudomonadota</taxon>
        <taxon>Alphaproteobacteria</taxon>
        <taxon>Rhodobacterales</taxon>
        <taxon>Roseobacteraceae</taxon>
        <taxon>Roseivivax</taxon>
    </lineage>
</organism>
<keyword evidence="8" id="KW-1133">Transmembrane helix</keyword>
<keyword evidence="4" id="KW-0808">Transferase</keyword>
<evidence type="ECO:0000256" key="8">
    <source>
        <dbReference type="SAM" id="Phobius"/>
    </source>
</evidence>
<keyword evidence="7" id="KW-0067">ATP-binding</keyword>
<sequence>MIGAPGPRPIPSGLGARIIAFLSIALIPLGLVAYLQTAQLDQETRARTQLSLADLTEAAMAPERALLTRAFGAAEALGAIARETVGTDESCELAMREYQELNGYVSFVGFLGVDGAVFCSTTDQTIDLSQYPGAIEALGQPRPKILRFDFAPVSGESVVSIYRPVLRDGAHLGHIIISVPVRIMSAIENREEAANPGYIDVVLINDTGEILKSLGEYNRLGDLLPGDLNIETLTEGDQYSFLGRSGSGESYIYAVASVVPDLAYALTVWDPESPNATALQTGAFAKMLPLVMWAASVIVAYLAVNRLVIRHIRTLRYQMRSFARDRRLPAQSSGSDMALELRDMENDFLQMSDSILQDEAQLENTLREKTILLKEVHHRVKNNLQLISSIMNMQIRQSETDETKRVLRRLQDRIRGLAAIHRQLYRTADLGHVDVRELLNELIDQVAVAAEHGNRNIKITRDLDQVDVYPDQAMPLSLLTAEALANAEKYAQADSTGSQQISVRLKTTSDRDVTLEVVNSSDPEHPPEIDPMGGLGLRLIQAFATQLGGELSHGMEGERFCVRVDFRISDFKPEVVDY</sequence>
<protein>
    <recommendedName>
        <fullName evidence="2">histidine kinase</fullName>
        <ecNumber evidence="2">2.7.13.3</ecNumber>
    </recommendedName>
</protein>
<keyword evidence="8" id="KW-0812">Transmembrane</keyword>
<evidence type="ECO:0000256" key="5">
    <source>
        <dbReference type="ARBA" id="ARBA00022741"/>
    </source>
</evidence>
<name>A0A1I6A092_9RHOB</name>
<dbReference type="STRING" id="93684.SAMN05421853_11396"/>
<dbReference type="AlphaFoldDB" id="A0A1I6A092"/>
<evidence type="ECO:0000256" key="2">
    <source>
        <dbReference type="ARBA" id="ARBA00012438"/>
    </source>
</evidence>
<feature type="transmembrane region" description="Helical" evidence="8">
    <location>
        <begin position="289"/>
        <end position="309"/>
    </location>
</feature>
<dbReference type="Proteomes" id="UP000243106">
    <property type="component" value="Unassembled WGS sequence"/>
</dbReference>
<keyword evidence="3" id="KW-0597">Phosphoprotein</keyword>
<dbReference type="InterPro" id="IPR011495">
    <property type="entry name" value="Sig_transdc_His_kin_sub2_dim/P"/>
</dbReference>
<keyword evidence="11" id="KW-1185">Reference proteome</keyword>
<evidence type="ECO:0000256" key="4">
    <source>
        <dbReference type="ARBA" id="ARBA00022679"/>
    </source>
</evidence>
<comment type="catalytic activity">
    <reaction evidence="1">
        <text>ATP + protein L-histidine = ADP + protein N-phospho-L-histidine.</text>
        <dbReference type="EC" id="2.7.13.3"/>
    </reaction>
</comment>
<feature type="transmembrane region" description="Helical" evidence="8">
    <location>
        <begin position="14"/>
        <end position="35"/>
    </location>
</feature>
<keyword evidence="6 10" id="KW-0418">Kinase</keyword>
<dbReference type="EMBL" id="FOXV01000013">
    <property type="protein sequence ID" value="SFQ62095.1"/>
    <property type="molecule type" value="Genomic_DNA"/>
</dbReference>
<dbReference type="Gene3D" id="3.30.450.20">
    <property type="entry name" value="PAS domain"/>
    <property type="match status" value="2"/>
</dbReference>
<gene>
    <name evidence="10" type="ORF">SAMN05421853_11396</name>
</gene>
<dbReference type="PANTHER" id="PTHR41523">
    <property type="entry name" value="TWO-COMPONENT SYSTEM SENSOR PROTEIN"/>
    <property type="match status" value="1"/>
</dbReference>
<keyword evidence="5" id="KW-0547">Nucleotide-binding</keyword>
<keyword evidence="8" id="KW-0472">Membrane</keyword>
<dbReference type="Gene3D" id="3.30.565.10">
    <property type="entry name" value="Histidine kinase-like ATPase, C-terminal domain"/>
    <property type="match status" value="1"/>
</dbReference>
<reference evidence="11" key="1">
    <citation type="submission" date="2016-10" db="EMBL/GenBank/DDBJ databases">
        <authorList>
            <person name="Varghese N."/>
            <person name="Submissions S."/>
        </authorList>
    </citation>
    <scope>NUCLEOTIDE SEQUENCE [LARGE SCALE GENOMIC DNA]</scope>
    <source>
        <strain evidence="11">JCM 10271</strain>
    </source>
</reference>
<accession>A0A1I6A092</accession>
<dbReference type="EC" id="2.7.13.3" evidence="2"/>
<feature type="domain" description="Histidine kinase" evidence="9">
    <location>
        <begin position="375"/>
        <end position="570"/>
    </location>
</feature>
<dbReference type="Pfam" id="PF07568">
    <property type="entry name" value="HisKA_2"/>
    <property type="match status" value="1"/>
</dbReference>
<dbReference type="GO" id="GO:0005524">
    <property type="term" value="F:ATP binding"/>
    <property type="evidence" value="ECO:0007669"/>
    <property type="project" value="UniProtKB-KW"/>
</dbReference>
<evidence type="ECO:0000256" key="1">
    <source>
        <dbReference type="ARBA" id="ARBA00000085"/>
    </source>
</evidence>
<dbReference type="InterPro" id="IPR003594">
    <property type="entry name" value="HATPase_dom"/>
</dbReference>